<name>A0A3Q2YVQ4_HIPCM</name>
<dbReference type="Proteomes" id="UP000264820">
    <property type="component" value="Unplaced"/>
</dbReference>
<organism evidence="2 3">
    <name type="scientific">Hippocampus comes</name>
    <name type="common">Tiger tail seahorse</name>
    <dbReference type="NCBI Taxonomy" id="109280"/>
    <lineage>
        <taxon>Eukaryota</taxon>
        <taxon>Metazoa</taxon>
        <taxon>Chordata</taxon>
        <taxon>Craniata</taxon>
        <taxon>Vertebrata</taxon>
        <taxon>Euteleostomi</taxon>
        <taxon>Actinopterygii</taxon>
        <taxon>Neopterygii</taxon>
        <taxon>Teleostei</taxon>
        <taxon>Neoteleostei</taxon>
        <taxon>Acanthomorphata</taxon>
        <taxon>Syngnathiaria</taxon>
        <taxon>Syngnathiformes</taxon>
        <taxon>Syngnathoidei</taxon>
        <taxon>Syngnathidae</taxon>
        <taxon>Hippocampus</taxon>
    </lineage>
</organism>
<dbReference type="GeneTree" id="ENSGT01150000287299"/>
<proteinExistence type="predicted"/>
<protein>
    <submittedName>
        <fullName evidence="2">Uncharacterized protein</fullName>
    </submittedName>
</protein>
<reference evidence="2" key="1">
    <citation type="submission" date="2025-08" db="UniProtKB">
        <authorList>
            <consortium name="Ensembl"/>
        </authorList>
    </citation>
    <scope>IDENTIFICATION</scope>
</reference>
<accession>A0A3Q2YVQ4</accession>
<dbReference type="AlphaFoldDB" id="A0A3Q2YVQ4"/>
<evidence type="ECO:0000313" key="3">
    <source>
        <dbReference type="Proteomes" id="UP000264820"/>
    </source>
</evidence>
<reference evidence="2" key="2">
    <citation type="submission" date="2025-09" db="UniProtKB">
        <authorList>
            <consortium name="Ensembl"/>
        </authorList>
    </citation>
    <scope>IDENTIFICATION</scope>
</reference>
<evidence type="ECO:0000313" key="2">
    <source>
        <dbReference type="Ensembl" id="ENSHCOP00000022942.1"/>
    </source>
</evidence>
<sequence length="138" mass="15233">GWLPRALRCRPGWERARMTFPNAKRPVLMCTDSSKRTPVLPVLPTRSEPAKSTTQNLERRSGLSGPAGGRWRSHSVRTVCERLECSFIRVAPVWRKALPTSKTLRSSSQEETATSLAPTTTITTLVSSNQNTSSLVGQ</sequence>
<dbReference type="Ensembl" id="ENSHCOT00000014691.1">
    <property type="protein sequence ID" value="ENSHCOP00000022942.1"/>
    <property type="gene ID" value="ENSHCOG00000011072.1"/>
</dbReference>
<evidence type="ECO:0000256" key="1">
    <source>
        <dbReference type="SAM" id="MobiDB-lite"/>
    </source>
</evidence>
<keyword evidence="3" id="KW-1185">Reference proteome</keyword>
<feature type="region of interest" description="Disordered" evidence="1">
    <location>
        <begin position="38"/>
        <end position="71"/>
    </location>
</feature>